<dbReference type="SUPFAM" id="SSF47598">
    <property type="entry name" value="Ribbon-helix-helix"/>
    <property type="match status" value="1"/>
</dbReference>
<name>A0ABM6VYR7_9LACO</name>
<dbReference type="Proteomes" id="UP000246036">
    <property type="component" value="Chromosome"/>
</dbReference>
<keyword evidence="1" id="KW-1133">Transmembrane helix</keyword>
<feature type="transmembrane region" description="Helical" evidence="1">
    <location>
        <begin position="62"/>
        <end position="78"/>
    </location>
</feature>
<organism evidence="2 3">
    <name type="scientific">Lactobacillus kullabergensis</name>
    <dbReference type="NCBI Taxonomy" id="1218493"/>
    <lineage>
        <taxon>Bacteria</taxon>
        <taxon>Bacillati</taxon>
        <taxon>Bacillota</taxon>
        <taxon>Bacilli</taxon>
        <taxon>Lactobacillales</taxon>
        <taxon>Lactobacillaceae</taxon>
        <taxon>Lactobacillus</taxon>
    </lineage>
</organism>
<protein>
    <recommendedName>
        <fullName evidence="4">CopG family transcriptional regulator</fullName>
    </recommendedName>
</protein>
<gene>
    <name evidence="2" type="ORF">DKL58_01805</name>
</gene>
<reference evidence="2 3" key="1">
    <citation type="submission" date="2018-05" db="EMBL/GenBank/DDBJ databases">
        <title>Reference genomes for bee gut microbiota database.</title>
        <authorList>
            <person name="Ellegaard K.M."/>
        </authorList>
    </citation>
    <scope>NUCLEOTIDE SEQUENCE [LARGE SCALE GENOMIC DNA]</scope>
    <source>
        <strain evidence="2 3">ESL0186</strain>
    </source>
</reference>
<keyword evidence="3" id="KW-1185">Reference proteome</keyword>
<evidence type="ECO:0000313" key="3">
    <source>
        <dbReference type="Proteomes" id="UP000246036"/>
    </source>
</evidence>
<accession>A0ABM6VYR7</accession>
<evidence type="ECO:0008006" key="4">
    <source>
        <dbReference type="Google" id="ProtNLM"/>
    </source>
</evidence>
<evidence type="ECO:0000256" key="1">
    <source>
        <dbReference type="SAM" id="Phobius"/>
    </source>
</evidence>
<proteinExistence type="predicted"/>
<evidence type="ECO:0000313" key="2">
    <source>
        <dbReference type="EMBL" id="AWM74804.1"/>
    </source>
</evidence>
<dbReference type="EMBL" id="CP029477">
    <property type="protein sequence ID" value="AWM74804.1"/>
    <property type="molecule type" value="Genomic_DNA"/>
</dbReference>
<keyword evidence="1" id="KW-0812">Transmembrane</keyword>
<keyword evidence="1" id="KW-0472">Membrane</keyword>
<dbReference type="InterPro" id="IPR010985">
    <property type="entry name" value="Ribbon_hlx_hlx"/>
</dbReference>
<dbReference type="NCBIfam" id="NF041551">
    <property type="entry name" value="YlcI_YnfO_N"/>
    <property type="match status" value="1"/>
</dbReference>
<sequence>MAIIIKPNHRETENKTIRFPPNLIKEIKQAIKGNGVTFSAFVIQAYRYALNNMKQTKKNNDYSHILHLAFYFAIYFIVQKTLR</sequence>